<evidence type="ECO:0000313" key="3">
    <source>
        <dbReference type="Proteomes" id="UP001467690"/>
    </source>
</evidence>
<dbReference type="EMBL" id="JBELOE010000287">
    <property type="protein sequence ID" value="MER2494223.1"/>
    <property type="molecule type" value="Genomic_DNA"/>
</dbReference>
<dbReference type="Gene3D" id="3.10.450.710">
    <property type="entry name" value="Tgt2/MlaC"/>
    <property type="match status" value="1"/>
</dbReference>
<evidence type="ECO:0000313" key="2">
    <source>
        <dbReference type="EMBL" id="MER2494223.1"/>
    </source>
</evidence>
<name>A0ABV1RMQ7_9ALTE</name>
<dbReference type="PANTHER" id="PTHR36573">
    <property type="entry name" value="INTERMEMBRANE PHOSPHOLIPID TRANSPORT SYSTEM BINDING PROTEIN MLAC"/>
    <property type="match status" value="1"/>
</dbReference>
<keyword evidence="3" id="KW-1185">Reference proteome</keyword>
<comment type="caution">
    <text evidence="2">The sequence shown here is derived from an EMBL/GenBank/DDBJ whole genome shotgun (WGS) entry which is preliminary data.</text>
</comment>
<gene>
    <name evidence="2" type="ORF">ABS311_20315</name>
</gene>
<dbReference type="Proteomes" id="UP001467690">
    <property type="component" value="Unassembled WGS sequence"/>
</dbReference>
<keyword evidence="1" id="KW-0732">Signal</keyword>
<feature type="signal peptide" evidence="1">
    <location>
        <begin position="1"/>
        <end position="21"/>
    </location>
</feature>
<sequence>MTTFKNLILPIILLFSAFTSAATNAEQNPNKLLNTVGNNLFSQIGQLNLDVNEKKQQMKKIVSNHLMPHIDVQYVSFKLLGKHVRKINRTQADAFIKAVEHHLTTTYANALMNYNGQKVIFDEGASQVDGKYATVKTRIVDDKAPAIDLQFKLRQDKQGDWKVYDMVAEGISLLGAKQTEIARRISEVGLDKVISELGQ</sequence>
<feature type="chain" id="PRO_5046789128" evidence="1">
    <location>
        <begin position="22"/>
        <end position="199"/>
    </location>
</feature>
<dbReference type="PIRSF" id="PIRSF004649">
    <property type="entry name" value="MlaC"/>
    <property type="match status" value="1"/>
</dbReference>
<dbReference type="PANTHER" id="PTHR36573:SF1">
    <property type="entry name" value="INTERMEMBRANE PHOSPHOLIPID TRANSPORT SYSTEM BINDING PROTEIN MLAC"/>
    <property type="match status" value="1"/>
</dbReference>
<evidence type="ECO:0000256" key="1">
    <source>
        <dbReference type="SAM" id="SignalP"/>
    </source>
</evidence>
<dbReference type="InterPro" id="IPR042245">
    <property type="entry name" value="Tgt2/MlaC_sf"/>
</dbReference>
<reference evidence="2 3" key="1">
    <citation type="submission" date="2024-06" db="EMBL/GenBank/DDBJ databases">
        <authorList>
            <person name="Chen R.Y."/>
        </authorList>
    </citation>
    <scope>NUCLEOTIDE SEQUENCE [LARGE SCALE GENOMIC DNA]</scope>
    <source>
        <strain evidence="2 3">D2</strain>
    </source>
</reference>
<dbReference type="Pfam" id="PF05494">
    <property type="entry name" value="MlaC"/>
    <property type="match status" value="1"/>
</dbReference>
<proteinExistence type="predicted"/>
<protein>
    <submittedName>
        <fullName evidence="2">ABC transporter substrate-binding protein</fullName>
    </submittedName>
</protein>
<dbReference type="RefSeq" id="WP_143870734.1">
    <property type="nucleotide sequence ID" value="NZ_CP041660.1"/>
</dbReference>
<accession>A0ABV1RMQ7</accession>
<organism evidence="2 3">
    <name type="scientific">Catenovulum sediminis</name>
    <dbReference type="NCBI Taxonomy" id="1740262"/>
    <lineage>
        <taxon>Bacteria</taxon>
        <taxon>Pseudomonadati</taxon>
        <taxon>Pseudomonadota</taxon>
        <taxon>Gammaproteobacteria</taxon>
        <taxon>Alteromonadales</taxon>
        <taxon>Alteromonadaceae</taxon>
        <taxon>Catenovulum</taxon>
    </lineage>
</organism>
<dbReference type="InterPro" id="IPR008869">
    <property type="entry name" value="MlaC/ttg2D"/>
</dbReference>